<evidence type="ECO:0000256" key="7">
    <source>
        <dbReference type="ARBA" id="ARBA00023212"/>
    </source>
</evidence>
<evidence type="ECO:0000256" key="1">
    <source>
        <dbReference type="ARBA" id="ARBA00004430"/>
    </source>
</evidence>
<comment type="function">
    <text evidence="9">Essential for sperm motility and is involved in the regulation of the beating frequency of motile cilia on the epithelial cells of the respiratory tract. Required for the establishment of radial spokes in sperm flagella.</text>
</comment>
<dbReference type="Pfam" id="PF12018">
    <property type="entry name" value="FAP206"/>
    <property type="match status" value="1"/>
</dbReference>
<dbReference type="GO" id="GO:0003356">
    <property type="term" value="P:regulation of cilium beat frequency"/>
    <property type="evidence" value="ECO:0007669"/>
    <property type="project" value="TreeGrafter"/>
</dbReference>
<evidence type="ECO:0000256" key="4">
    <source>
        <dbReference type="ARBA" id="ARBA00022490"/>
    </source>
</evidence>
<reference evidence="10" key="1">
    <citation type="submission" date="2023-08" db="EMBL/GenBank/DDBJ databases">
        <authorList>
            <person name="Alioto T."/>
            <person name="Alioto T."/>
            <person name="Gomez Garrido J."/>
        </authorList>
    </citation>
    <scope>NUCLEOTIDE SEQUENCE</scope>
</reference>
<evidence type="ECO:0000256" key="5">
    <source>
        <dbReference type="ARBA" id="ARBA00022794"/>
    </source>
</evidence>
<dbReference type="GO" id="GO:0030030">
    <property type="term" value="P:cell projection organization"/>
    <property type="evidence" value="ECO:0007669"/>
    <property type="project" value="UniProtKB-KW"/>
</dbReference>
<organism evidence="10 11">
    <name type="scientific">Octopus vulgaris</name>
    <name type="common">Common octopus</name>
    <dbReference type="NCBI Taxonomy" id="6645"/>
    <lineage>
        <taxon>Eukaryota</taxon>
        <taxon>Metazoa</taxon>
        <taxon>Spiralia</taxon>
        <taxon>Lophotrochozoa</taxon>
        <taxon>Mollusca</taxon>
        <taxon>Cephalopoda</taxon>
        <taxon>Coleoidea</taxon>
        <taxon>Octopodiformes</taxon>
        <taxon>Octopoda</taxon>
        <taxon>Incirrata</taxon>
        <taxon>Octopodidae</taxon>
        <taxon>Octopus</taxon>
    </lineage>
</organism>
<accession>A0AA36EZD5</accession>
<dbReference type="GO" id="GO:0005930">
    <property type="term" value="C:axoneme"/>
    <property type="evidence" value="ECO:0007669"/>
    <property type="project" value="UniProtKB-SubCell"/>
</dbReference>
<gene>
    <name evidence="10" type="ORF">OCTVUL_1B009310</name>
</gene>
<comment type="similarity">
    <text evidence="2">Belongs to the CFAP206 family.</text>
</comment>
<keyword evidence="11" id="KW-1185">Reference proteome</keyword>
<evidence type="ECO:0000256" key="2">
    <source>
        <dbReference type="ARBA" id="ARBA00010500"/>
    </source>
</evidence>
<keyword evidence="5" id="KW-0970">Cilium biogenesis/degradation</keyword>
<keyword evidence="7" id="KW-0206">Cytoskeleton</keyword>
<keyword evidence="4" id="KW-0963">Cytoplasm</keyword>
<evidence type="ECO:0000313" key="11">
    <source>
        <dbReference type="Proteomes" id="UP001162480"/>
    </source>
</evidence>
<comment type="subcellular location">
    <subcellularLocation>
        <location evidence="1">Cytoplasm</location>
        <location evidence="1">Cytoskeleton</location>
        <location evidence="1">Cilium axoneme</location>
    </subcellularLocation>
</comment>
<evidence type="ECO:0000313" key="10">
    <source>
        <dbReference type="EMBL" id="CAI9717785.1"/>
    </source>
</evidence>
<name>A0AA36EZD5_OCTVU</name>
<dbReference type="PANTHER" id="PTHR21442">
    <property type="entry name" value="CILIA- AND FLAGELLA-ASSOCIATED PROTEIN 206"/>
    <property type="match status" value="1"/>
</dbReference>
<protein>
    <recommendedName>
        <fullName evidence="3">Cilia- and flagella-associated protein 206</fullName>
    </recommendedName>
</protein>
<dbReference type="AlphaFoldDB" id="A0AA36EZD5"/>
<dbReference type="InterPro" id="IPR021897">
    <property type="entry name" value="FAP206"/>
</dbReference>
<dbReference type="GO" id="GO:0036064">
    <property type="term" value="C:ciliary basal body"/>
    <property type="evidence" value="ECO:0007669"/>
    <property type="project" value="TreeGrafter"/>
</dbReference>
<keyword evidence="6" id="KW-0969">Cilium</keyword>
<keyword evidence="8" id="KW-0966">Cell projection</keyword>
<proteinExistence type="inferred from homology"/>
<evidence type="ECO:0000256" key="9">
    <source>
        <dbReference type="ARBA" id="ARBA00045321"/>
    </source>
</evidence>
<dbReference type="PANTHER" id="PTHR21442:SF0">
    <property type="entry name" value="CILIA- AND FLAGELLA-ASSOCIATED PROTEIN 206"/>
    <property type="match status" value="1"/>
</dbReference>
<dbReference type="Proteomes" id="UP001162480">
    <property type="component" value="Chromosome 2"/>
</dbReference>
<evidence type="ECO:0000256" key="6">
    <source>
        <dbReference type="ARBA" id="ARBA00023069"/>
    </source>
</evidence>
<dbReference type="EMBL" id="OX597815">
    <property type="protein sequence ID" value="CAI9717785.1"/>
    <property type="molecule type" value="Genomic_DNA"/>
</dbReference>
<evidence type="ECO:0000256" key="8">
    <source>
        <dbReference type="ARBA" id="ARBA00023273"/>
    </source>
</evidence>
<evidence type="ECO:0000256" key="3">
    <source>
        <dbReference type="ARBA" id="ARBA00021602"/>
    </source>
</evidence>
<sequence>MGKTTGHRLTVISVVVIITIKLTTAAGATVATLRPKQRHLDSGYHKGQSPLTIKMNFTQTESIIKNIIREISQECVNKGHTVSETLVAFMVKAVVLNPKHGFNVDRNLTKEDINTLIKLCVINLLNPKSPSLDTIKMQVYFDMNYTTREQFLEEHRRVLESRMQPVIREITDSRAQIKEEFENLYHKIVLTILLRSGLGSPSDLSVVREATAAVQSVFPQAELGTFLALAKGDKERQLMELTMISTGIRLFNKEYCKGGKGIDDLPAILTKAIPQTSKTIERDIHNTSEYINKYTSILHHILTLEQKQDKITPGLLNLMKQSLINVRQLESFLHIILLDVKNSASQVETYVKELNSYLETINFTVENKTAVPTAQVYPQFIHLAQLWNYLQEEMVLLSVYSNVATSLGSFSKVHTNIFTDSVMNPLLKGIEITNDLTRMSSCSEKVVVAVVKEYTSVEWLFPDNTTNFDKLVLECRGFCPVTLCKYEGLLLRGNRDIGIAKYQNYYYAFASKEDAYAFAEEADKYVTSISEIARVNPELIQLLELYNQFTSITPQRKDSRRYIHKAIVKCESETQTDTHFIEKNIVKSYEWNEWELRRKAVKLRPANTNQVRWFKLCTPTTGIPGWLAWLWNEKTNCSYQSGSYIGRPAEIIIKYCYC</sequence>